<dbReference type="GO" id="GO:0016787">
    <property type="term" value="F:hydrolase activity"/>
    <property type="evidence" value="ECO:0007669"/>
    <property type="project" value="UniProtKB-KW"/>
</dbReference>
<dbReference type="InterPro" id="IPR005229">
    <property type="entry name" value="YicC/YloC-like"/>
</dbReference>
<evidence type="ECO:0000256" key="4">
    <source>
        <dbReference type="ARBA" id="ARBA00022801"/>
    </source>
</evidence>
<dbReference type="InterPro" id="IPR013527">
    <property type="entry name" value="YicC-like_N"/>
</dbReference>
<proteinExistence type="inferred from homology"/>
<comment type="cofactor">
    <cofactor evidence="1">
        <name>a divalent metal cation</name>
        <dbReference type="ChEBI" id="CHEBI:60240"/>
    </cofactor>
</comment>
<dbReference type="Proteomes" id="UP000199050">
    <property type="component" value="Unassembled WGS sequence"/>
</dbReference>
<evidence type="ECO:0000259" key="6">
    <source>
        <dbReference type="Pfam" id="PF03755"/>
    </source>
</evidence>
<feature type="domain" description="Endoribonuclease YicC-like N-terminal" evidence="6">
    <location>
        <begin position="31"/>
        <end position="188"/>
    </location>
</feature>
<evidence type="ECO:0000313" key="9">
    <source>
        <dbReference type="Proteomes" id="UP000199050"/>
    </source>
</evidence>
<dbReference type="PANTHER" id="PTHR30636">
    <property type="entry name" value="UPF0701 PROTEIN YICC"/>
    <property type="match status" value="1"/>
</dbReference>
<keyword evidence="3" id="KW-0255">Endonuclease</keyword>
<dbReference type="Pfam" id="PF03755">
    <property type="entry name" value="YicC-like_N"/>
    <property type="match status" value="1"/>
</dbReference>
<sequence length="325" mass="36692">MGQAGAQIVPLVSLVRINYNSVMDVIPLSFSMTGYGQSSLQFGGYKITFEVKSVNNRYCEVVLRMPRDWTVYEDMLRKTVQNHIRRGRVDVIINRETADEAVALQELNRHAVKSYLESAEALKKEFGLAGELTLRDILSMPGVMELKEGPAALSAGTPEEYAGMLERGLTESLESLLQMRAREGSYLAADLSRRLVHLEELHAAMAALAPAVVSEYRDKLRQRLSELNDGTFPFEEHKFGMEIAIFADRCNIDEELTRLYSHFEQCRALLDGSEPAGRKLDFLIQEMNRETNTIGSKCNHLNLVNLTLEMKAELEKIREQAANME</sequence>
<gene>
    <name evidence="8" type="ORF">SAMN05216192_12616</name>
</gene>
<reference evidence="9" key="1">
    <citation type="submission" date="2016-10" db="EMBL/GenBank/DDBJ databases">
        <authorList>
            <person name="Varghese N."/>
            <person name="Submissions S."/>
        </authorList>
    </citation>
    <scope>NUCLEOTIDE SEQUENCE [LARGE SCALE GENOMIC DNA]</scope>
    <source>
        <strain evidence="9">CGMCC 1.11012</strain>
    </source>
</reference>
<evidence type="ECO:0000256" key="2">
    <source>
        <dbReference type="ARBA" id="ARBA00022722"/>
    </source>
</evidence>
<evidence type="ECO:0000256" key="3">
    <source>
        <dbReference type="ARBA" id="ARBA00022759"/>
    </source>
</evidence>
<evidence type="ECO:0000313" key="8">
    <source>
        <dbReference type="EMBL" id="SDJ87979.1"/>
    </source>
</evidence>
<evidence type="ECO:0000259" key="7">
    <source>
        <dbReference type="Pfam" id="PF08340"/>
    </source>
</evidence>
<dbReference type="AlphaFoldDB" id="A0A1G8XBC1"/>
<dbReference type="NCBIfam" id="TIGR00255">
    <property type="entry name" value="YicC/YloC family endoribonuclease"/>
    <property type="match status" value="1"/>
</dbReference>
<dbReference type="GO" id="GO:0004521">
    <property type="term" value="F:RNA endonuclease activity"/>
    <property type="evidence" value="ECO:0007669"/>
    <property type="project" value="InterPro"/>
</dbReference>
<keyword evidence="2" id="KW-0540">Nuclease</keyword>
<dbReference type="EMBL" id="FNDX01000026">
    <property type="protein sequence ID" value="SDJ87979.1"/>
    <property type="molecule type" value="Genomic_DNA"/>
</dbReference>
<dbReference type="Pfam" id="PF08340">
    <property type="entry name" value="YicC-like_C"/>
    <property type="match status" value="1"/>
</dbReference>
<accession>A0A1G8XBC1</accession>
<dbReference type="STRING" id="1174501.SAMN05216192_12616"/>
<organism evidence="8 9">
    <name type="scientific">Paenibacillus typhae</name>
    <dbReference type="NCBI Taxonomy" id="1174501"/>
    <lineage>
        <taxon>Bacteria</taxon>
        <taxon>Bacillati</taxon>
        <taxon>Bacillota</taxon>
        <taxon>Bacilli</taxon>
        <taxon>Bacillales</taxon>
        <taxon>Paenibacillaceae</taxon>
        <taxon>Paenibacillus</taxon>
    </lineage>
</organism>
<protein>
    <submittedName>
        <fullName evidence="8">TIGR00255 family protein</fullName>
    </submittedName>
</protein>
<keyword evidence="4" id="KW-0378">Hydrolase</keyword>
<keyword evidence="9" id="KW-1185">Reference proteome</keyword>
<dbReference type="PANTHER" id="PTHR30636:SF3">
    <property type="entry name" value="UPF0701 PROTEIN YICC"/>
    <property type="match status" value="1"/>
</dbReference>
<evidence type="ECO:0000256" key="5">
    <source>
        <dbReference type="ARBA" id="ARBA00035648"/>
    </source>
</evidence>
<comment type="similarity">
    <text evidence="5">Belongs to the YicC/YloC family.</text>
</comment>
<name>A0A1G8XBC1_9BACL</name>
<dbReference type="InterPro" id="IPR013551">
    <property type="entry name" value="YicC-like_C"/>
</dbReference>
<feature type="domain" description="Endoribonuclease YicC-like C-terminal" evidence="7">
    <location>
        <begin position="207"/>
        <end position="325"/>
    </location>
</feature>
<evidence type="ECO:0000256" key="1">
    <source>
        <dbReference type="ARBA" id="ARBA00001968"/>
    </source>
</evidence>